<reference evidence="1 2" key="1">
    <citation type="submission" date="2014-04" db="EMBL/GenBank/DDBJ databases">
        <authorList>
            <consortium name="DOE Joint Genome Institute"/>
            <person name="Kuo A."/>
            <person name="Kohler A."/>
            <person name="Costa M.D."/>
            <person name="Nagy L.G."/>
            <person name="Floudas D."/>
            <person name="Copeland A."/>
            <person name="Barry K.W."/>
            <person name="Cichocki N."/>
            <person name="Veneault-Fourrey C."/>
            <person name="LaButti K."/>
            <person name="Lindquist E.A."/>
            <person name="Lipzen A."/>
            <person name="Lundell T."/>
            <person name="Morin E."/>
            <person name="Murat C."/>
            <person name="Sun H."/>
            <person name="Tunlid A."/>
            <person name="Henrissat B."/>
            <person name="Grigoriev I.V."/>
            <person name="Hibbett D.S."/>
            <person name="Martin F."/>
            <person name="Nordberg H.P."/>
            <person name="Cantor M.N."/>
            <person name="Hua S.X."/>
        </authorList>
    </citation>
    <scope>NUCLEOTIDE SEQUENCE [LARGE SCALE GENOMIC DNA]</scope>
    <source>
        <strain evidence="1 2">441</strain>
    </source>
</reference>
<dbReference type="EMBL" id="KN833690">
    <property type="protein sequence ID" value="KIK29234.1"/>
    <property type="molecule type" value="Genomic_DNA"/>
</dbReference>
<gene>
    <name evidence="1" type="ORF">PISMIDRAFT_672660</name>
</gene>
<protein>
    <submittedName>
        <fullName evidence="1">Uncharacterized protein</fullName>
    </submittedName>
</protein>
<keyword evidence="2" id="KW-1185">Reference proteome</keyword>
<sequence length="77" mass="8688">MYHISTLETCGRTLTFSFLVRRCKPKRKGVSPWTGQRARASAASNSDVCCELRVGCVVVPESDFEWRALNANTFFDL</sequence>
<dbReference type="HOGENOM" id="CLU_2639028_0_0_1"/>
<evidence type="ECO:0000313" key="2">
    <source>
        <dbReference type="Proteomes" id="UP000054018"/>
    </source>
</evidence>
<organism evidence="1 2">
    <name type="scientific">Pisolithus microcarpus 441</name>
    <dbReference type="NCBI Taxonomy" id="765257"/>
    <lineage>
        <taxon>Eukaryota</taxon>
        <taxon>Fungi</taxon>
        <taxon>Dikarya</taxon>
        <taxon>Basidiomycota</taxon>
        <taxon>Agaricomycotina</taxon>
        <taxon>Agaricomycetes</taxon>
        <taxon>Agaricomycetidae</taxon>
        <taxon>Boletales</taxon>
        <taxon>Sclerodermatineae</taxon>
        <taxon>Pisolithaceae</taxon>
        <taxon>Pisolithus</taxon>
    </lineage>
</organism>
<dbReference type="Proteomes" id="UP000054018">
    <property type="component" value="Unassembled WGS sequence"/>
</dbReference>
<proteinExistence type="predicted"/>
<evidence type="ECO:0000313" key="1">
    <source>
        <dbReference type="EMBL" id="KIK29234.1"/>
    </source>
</evidence>
<reference evidence="2" key="2">
    <citation type="submission" date="2015-01" db="EMBL/GenBank/DDBJ databases">
        <title>Evolutionary Origins and Diversification of the Mycorrhizal Mutualists.</title>
        <authorList>
            <consortium name="DOE Joint Genome Institute"/>
            <consortium name="Mycorrhizal Genomics Consortium"/>
            <person name="Kohler A."/>
            <person name="Kuo A."/>
            <person name="Nagy L.G."/>
            <person name="Floudas D."/>
            <person name="Copeland A."/>
            <person name="Barry K.W."/>
            <person name="Cichocki N."/>
            <person name="Veneault-Fourrey C."/>
            <person name="LaButti K."/>
            <person name="Lindquist E.A."/>
            <person name="Lipzen A."/>
            <person name="Lundell T."/>
            <person name="Morin E."/>
            <person name="Murat C."/>
            <person name="Riley R."/>
            <person name="Ohm R."/>
            <person name="Sun H."/>
            <person name="Tunlid A."/>
            <person name="Henrissat B."/>
            <person name="Grigoriev I.V."/>
            <person name="Hibbett D.S."/>
            <person name="Martin F."/>
        </authorList>
    </citation>
    <scope>NUCLEOTIDE SEQUENCE [LARGE SCALE GENOMIC DNA]</scope>
    <source>
        <strain evidence="2">441</strain>
    </source>
</reference>
<accession>A0A0C9ZTA4</accession>
<dbReference type="AlphaFoldDB" id="A0A0C9ZTA4"/>
<name>A0A0C9ZTA4_9AGAM</name>